<keyword evidence="2" id="KW-1185">Reference proteome</keyword>
<dbReference type="EMBL" id="FWXZ01000002">
    <property type="protein sequence ID" value="SMC57783.1"/>
    <property type="molecule type" value="Genomic_DNA"/>
</dbReference>
<protein>
    <submittedName>
        <fullName evidence="1">Uncharacterized protein</fullName>
    </submittedName>
</protein>
<comment type="caution">
    <text evidence="1">The sequence shown here is derived from an EMBL/GenBank/DDBJ whole genome shotgun (WGS) entry which is preliminary data.</text>
</comment>
<evidence type="ECO:0000313" key="1">
    <source>
        <dbReference type="EMBL" id="SMC57783.1"/>
    </source>
</evidence>
<proteinExistence type="predicted"/>
<evidence type="ECO:0000313" key="2">
    <source>
        <dbReference type="Proteomes" id="UP000192328"/>
    </source>
</evidence>
<dbReference type="Proteomes" id="UP000192328">
    <property type="component" value="Unassembled WGS sequence"/>
</dbReference>
<reference evidence="1" key="1">
    <citation type="submission" date="2017-04" db="EMBL/GenBank/DDBJ databases">
        <authorList>
            <person name="Varghese N."/>
            <person name="Submissions S."/>
        </authorList>
    </citation>
    <scope>NUCLEOTIDE SEQUENCE</scope>
    <source>
        <strain evidence="1">WTE2008</strain>
    </source>
</reference>
<gene>
    <name evidence="1" type="ORF">SAMN06297397_1488</name>
</gene>
<accession>A0AC61PL11</accession>
<sequence>MKADKDFRRGVIVLLIIAILVLVRGYYRTKLDWLQLPEGATGFLGTRIVANDICWNHCVVEKVVRYEQGLDEFREYLKEHNSHEQLEGVNVCPFDVLDDMGHYCYDNLKEPRQSEVREDGVEKYIIMEYWVYGARGKSQWRLVDE</sequence>
<name>A0AC61PL11_9FIRM</name>
<organism evidence="1 2">
    <name type="scientific">Aristaeella lactis</name>
    <dbReference type="NCBI Taxonomy" id="3046383"/>
    <lineage>
        <taxon>Bacteria</taxon>
        <taxon>Bacillati</taxon>
        <taxon>Bacillota</taxon>
        <taxon>Clostridia</taxon>
        <taxon>Eubacteriales</taxon>
        <taxon>Aristaeellaceae</taxon>
        <taxon>Aristaeella</taxon>
    </lineage>
</organism>